<feature type="domain" description="Transglutaminase-like" evidence="4">
    <location>
        <begin position="304"/>
        <end position="396"/>
    </location>
</feature>
<organism evidence="5 6">
    <name type="scientific">Nothobranchius furzeri</name>
    <name type="common">Turquoise killifish</name>
    <dbReference type="NCBI Taxonomy" id="105023"/>
    <lineage>
        <taxon>Eukaryota</taxon>
        <taxon>Metazoa</taxon>
        <taxon>Chordata</taxon>
        <taxon>Craniata</taxon>
        <taxon>Vertebrata</taxon>
        <taxon>Euteleostomi</taxon>
        <taxon>Actinopterygii</taxon>
        <taxon>Neopterygii</taxon>
        <taxon>Teleostei</taxon>
        <taxon>Neoteleostei</taxon>
        <taxon>Acanthomorphata</taxon>
        <taxon>Ovalentaria</taxon>
        <taxon>Atherinomorphae</taxon>
        <taxon>Cyprinodontiformes</taxon>
        <taxon>Nothobranchiidae</taxon>
        <taxon>Nothobranchius</taxon>
    </lineage>
</organism>
<proteinExistence type="inferred from homology"/>
<dbReference type="GO" id="GO:0005739">
    <property type="term" value="C:mitochondrion"/>
    <property type="evidence" value="ECO:0007669"/>
    <property type="project" value="TreeGrafter"/>
</dbReference>
<dbReference type="GO" id="GO:0007399">
    <property type="term" value="P:nervous system development"/>
    <property type="evidence" value="ECO:0007669"/>
    <property type="project" value="UniProtKB-ARBA"/>
</dbReference>
<evidence type="ECO:0000256" key="1">
    <source>
        <dbReference type="ARBA" id="ARBA00005968"/>
    </source>
</evidence>
<evidence type="ECO:0000313" key="6">
    <source>
        <dbReference type="Proteomes" id="UP000822369"/>
    </source>
</evidence>
<dbReference type="KEGG" id="nfu:107390987"/>
<feature type="active site" evidence="2">
    <location>
        <position position="393"/>
    </location>
</feature>
<dbReference type="PROSITE" id="PS00547">
    <property type="entry name" value="TRANSGLUTAMINASES"/>
    <property type="match status" value="1"/>
</dbReference>
<dbReference type="InterPro" id="IPR001102">
    <property type="entry name" value="Transglutaminase_N"/>
</dbReference>
<feature type="region of interest" description="Disordered" evidence="3">
    <location>
        <begin position="1"/>
        <end position="23"/>
    </location>
</feature>
<evidence type="ECO:0000256" key="3">
    <source>
        <dbReference type="SAM" id="MobiDB-lite"/>
    </source>
</evidence>
<reference evidence="5" key="1">
    <citation type="submission" date="2020-03" db="EMBL/GenBank/DDBJ databases">
        <title>Intra-Species Differences in Population Size shape Life History and Genome Evolution.</title>
        <authorList>
            <person name="Willemsen D."/>
            <person name="Cui R."/>
            <person name="Valenzano D.R."/>
        </authorList>
    </citation>
    <scope>NUCLEOTIDE SEQUENCE</scope>
    <source>
        <strain evidence="5">GRZ</strain>
        <tissue evidence="5">Whole</tissue>
    </source>
</reference>
<dbReference type="InterPro" id="IPR008958">
    <property type="entry name" value="Transglutaminase_C"/>
</dbReference>
<name>A0A9D2XXX4_NOTFU</name>
<dbReference type="Proteomes" id="UP000822369">
    <property type="component" value="Chromosome 13"/>
</dbReference>
<dbReference type="InterPro" id="IPR036985">
    <property type="entry name" value="Transglutaminase-like_sf"/>
</dbReference>
<dbReference type="InterPro" id="IPR013808">
    <property type="entry name" value="Transglutaminase_AS"/>
</dbReference>
<dbReference type="PANTHER" id="PTHR11590:SF80">
    <property type="entry name" value="TRANSGLUTAMINASE 5,-LIKE"/>
    <property type="match status" value="1"/>
</dbReference>
<evidence type="ECO:0000259" key="4">
    <source>
        <dbReference type="SMART" id="SM00460"/>
    </source>
</evidence>
<dbReference type="Pfam" id="PF00868">
    <property type="entry name" value="Transglut_N"/>
    <property type="match status" value="1"/>
</dbReference>
<evidence type="ECO:0000256" key="2">
    <source>
        <dbReference type="PIRSR" id="PIRSR000459-1"/>
    </source>
</evidence>
<dbReference type="PIRSF" id="PIRSF000459">
    <property type="entry name" value="TGM_EBP42"/>
    <property type="match status" value="1"/>
</dbReference>
<feature type="active site" evidence="2">
    <location>
        <position position="370"/>
    </location>
</feature>
<dbReference type="InterPro" id="IPR023608">
    <property type="entry name" value="Transglutaminase_animal"/>
</dbReference>
<dbReference type="Pfam" id="PF01841">
    <property type="entry name" value="Transglut_core"/>
    <property type="match status" value="1"/>
</dbReference>
<dbReference type="OMA" id="HICSPVQ"/>
<dbReference type="InterPro" id="IPR036238">
    <property type="entry name" value="Transglutaminase_C_sf"/>
</dbReference>
<evidence type="ECO:0000313" key="5">
    <source>
        <dbReference type="EMBL" id="KAF7210320.1"/>
    </source>
</evidence>
<dbReference type="AlphaFoldDB" id="A0A9D2XXX4"/>
<dbReference type="GO" id="GO:0003810">
    <property type="term" value="F:protein-glutamine gamma-glutamyltransferase activity"/>
    <property type="evidence" value="ECO:0007669"/>
    <property type="project" value="InterPro"/>
</dbReference>
<dbReference type="EMBL" id="JAAVVJ010000013">
    <property type="protein sequence ID" value="KAF7210320.1"/>
    <property type="molecule type" value="Genomic_DNA"/>
</dbReference>
<dbReference type="InterPro" id="IPR002931">
    <property type="entry name" value="Transglutaminase-like"/>
</dbReference>
<comment type="similarity">
    <text evidence="1">Belongs to the transglutaminase superfamily. Transglutaminase family.</text>
</comment>
<dbReference type="Pfam" id="PF00927">
    <property type="entry name" value="Transglut_C"/>
    <property type="match status" value="2"/>
</dbReference>
<protein>
    <submittedName>
        <fullName evidence="5">Transglutaminase 2</fullName>
    </submittedName>
</protein>
<dbReference type="InterPro" id="IPR038765">
    <property type="entry name" value="Papain-like_cys_pep_sf"/>
</dbReference>
<dbReference type="SUPFAM" id="SSF81296">
    <property type="entry name" value="E set domains"/>
    <property type="match status" value="1"/>
</dbReference>
<accession>A0A9D2XXX4</accession>
<sequence>MSYDVATAAPGPLVPPTTTGRQGGLSVLPEDRTAAFSVKGPFEVGLVNFETSENHVSHETQGLSKNHLVVRRGQPFKVTLLFKGRVWDPYHERLVLEVRLGSLSCRFPVSFFEGPHPQLDWSAVIYPGDRHSHSASVHICSPVLSSVGLYQLLVHTENAHRRTTYMVGTFVLLCNPWLKDDPVFMPLDVHLQEYIKSDYGLVYMGTPTNVHERLWLFGQYEPGVLEACLKLLQVSNQHLENSQKDYILRADPVYLSRVVCAMVNSNDDLGVVLGRWEDDYRDGVKPTDWCSSADILRQWLSSGCKPVRYGQCWVFASVLCTVLRALGIPSRVVTVFNAAHDTDGNTTVDEYYTSSGEKLSLTKDSIWNFHVWVECWMRRFDLSAEFDGWQVVDPTPQEKSGGVFCCGPCPVAAIQRCINVPFDTRFLYAAVDADVHRVILRNGQVVGETLSSQCVGQLICTKSIGWDRPQDLTMTYSLHVTSSVLSTASAHTRSSYSLFPAQDAAGDLPSHLEVSVVVEGSPLLGENINLCVTITNHSSRQRALLEHINAQLKAYNRNPHQSFWSTQKEVSVRPQQVLTLHHTILYSEYESILKLDSLVNVGVVLQDMRTNERVLDAHEFNMSTPQITVQVEGGDNIQVKKEKTAHVTFINPFNRPLSGVVLSVEGSGLLKGKQEAKLVLLQPGEKIEKKMSIMATSPGTKGLMATLSHSNNSSVVSRHHCRISVISA</sequence>
<gene>
    <name evidence="5" type="primary">tgm2</name>
    <name evidence="5" type="ORF">G4P62_014755</name>
</gene>
<dbReference type="FunFam" id="3.90.260.10:FF:000002">
    <property type="entry name" value="Erythrocyte membrane protein band 4.2"/>
    <property type="match status" value="1"/>
</dbReference>
<dbReference type="InterPro" id="IPR014756">
    <property type="entry name" value="Ig_E-set"/>
</dbReference>
<comment type="caution">
    <text evidence="5">The sequence shown here is derived from an EMBL/GenBank/DDBJ whole genome shotgun (WGS) entry which is preliminary data.</text>
</comment>
<dbReference type="PANTHER" id="PTHR11590">
    <property type="entry name" value="PROTEIN-GLUTAMINE GAMMA-GLUTAMYLTRANSFERASE"/>
    <property type="match status" value="1"/>
</dbReference>
<dbReference type="InterPro" id="IPR050779">
    <property type="entry name" value="Transglutaminase"/>
</dbReference>
<feature type="active site" evidence="2">
    <location>
        <position position="312"/>
    </location>
</feature>
<dbReference type="SUPFAM" id="SSF54001">
    <property type="entry name" value="Cysteine proteinases"/>
    <property type="match status" value="1"/>
</dbReference>
<dbReference type="Gene3D" id="3.90.260.10">
    <property type="entry name" value="Transglutaminase-like"/>
    <property type="match status" value="1"/>
</dbReference>
<dbReference type="SMART" id="SM00460">
    <property type="entry name" value="TGc"/>
    <property type="match status" value="1"/>
</dbReference>
<dbReference type="Gene3D" id="2.60.40.10">
    <property type="entry name" value="Immunoglobulins"/>
    <property type="match status" value="3"/>
</dbReference>
<dbReference type="InterPro" id="IPR013783">
    <property type="entry name" value="Ig-like_fold"/>
</dbReference>
<dbReference type="SUPFAM" id="SSF49309">
    <property type="entry name" value="Transglutaminase, two C-terminal domains"/>
    <property type="match status" value="2"/>
</dbReference>